<feature type="transmembrane region" description="Helical" evidence="9">
    <location>
        <begin position="145"/>
        <end position="168"/>
    </location>
</feature>
<dbReference type="RefSeq" id="WP_002718526.1">
    <property type="nucleotide sequence ID" value="NZ_UFSI01000001.1"/>
</dbReference>
<dbReference type="AlphaFoldDB" id="A0A380W6J6"/>
<feature type="transmembrane region" description="Helical" evidence="9">
    <location>
        <begin position="34"/>
        <end position="53"/>
    </location>
</feature>
<keyword evidence="7 9" id="KW-1133">Transmembrane helix</keyword>
<dbReference type="PANTHER" id="PTHR43386:SF1">
    <property type="entry name" value="D,D-DIPEPTIDE TRANSPORT SYSTEM PERMEASE PROTEIN DDPC-RELATED"/>
    <property type="match status" value="1"/>
</dbReference>
<accession>A0A380W6J6</accession>
<organism evidence="11 12">
    <name type="scientific">Afipia felis</name>
    <name type="common">Cat scratch disease bacillus</name>
    <dbReference type="NCBI Taxonomy" id="1035"/>
    <lineage>
        <taxon>Bacteria</taxon>
        <taxon>Pseudomonadati</taxon>
        <taxon>Pseudomonadota</taxon>
        <taxon>Alphaproteobacteria</taxon>
        <taxon>Hyphomicrobiales</taxon>
        <taxon>Nitrobacteraceae</taxon>
        <taxon>Afipia</taxon>
    </lineage>
</organism>
<keyword evidence="4 9" id="KW-0812">Transmembrane</keyword>
<feature type="transmembrane region" description="Helical" evidence="9">
    <location>
        <begin position="99"/>
        <end position="125"/>
    </location>
</feature>
<dbReference type="Pfam" id="PF00528">
    <property type="entry name" value="BPD_transp_1"/>
    <property type="match status" value="1"/>
</dbReference>
<dbReference type="CDD" id="cd06261">
    <property type="entry name" value="TM_PBP2"/>
    <property type="match status" value="1"/>
</dbReference>
<dbReference type="InterPro" id="IPR025966">
    <property type="entry name" value="OppC_N"/>
</dbReference>
<evidence type="ECO:0000256" key="7">
    <source>
        <dbReference type="ARBA" id="ARBA00022989"/>
    </source>
</evidence>
<name>A0A380W6J6_AFIFE</name>
<keyword evidence="5" id="KW-0571">Peptide transport</keyword>
<evidence type="ECO:0000256" key="8">
    <source>
        <dbReference type="ARBA" id="ARBA00023136"/>
    </source>
</evidence>
<proteinExistence type="inferred from homology"/>
<reference evidence="11 12" key="1">
    <citation type="submission" date="2018-06" db="EMBL/GenBank/DDBJ databases">
        <authorList>
            <consortium name="Pathogen Informatics"/>
            <person name="Doyle S."/>
        </authorList>
    </citation>
    <scope>NUCLEOTIDE SEQUENCE [LARGE SCALE GENOMIC DNA]</scope>
    <source>
        <strain evidence="11 12">NCTC12722</strain>
    </source>
</reference>
<comment type="similarity">
    <text evidence="9">Belongs to the binding-protein-dependent transport system permease family.</text>
</comment>
<sequence length="299" mass="32282">MSSSASSMSALSGVFAWCRKSALCRILRRSSGAIGLSILFVMIVMAVLAPVLAPHDPNAQSLLMRMKPPVFAGGTWNHILGTDHLGRDLLSRVMYGARVSLFIGFSTSLIACVIGTVVGIASGFYPGMIRSALMRIVDVFLAIPYILFAVAVVGALGAGITNLIMVLACTRWVQFARIVYGQTLSVREKEYVEAARVRGNSQFRILAVHILPNVSTPVIVVMTLEFAFMIIMESALTFLGLGVSPSTPTWGWMLAEGKDYMSIAWWLSVVPGIAIVATVLGINLFGDALRDTLDPRLKL</sequence>
<protein>
    <submittedName>
        <fullName evidence="11">Probable D,D-dipeptide transport system permease protein ddpC</fullName>
    </submittedName>
</protein>
<evidence type="ECO:0000256" key="9">
    <source>
        <dbReference type="RuleBase" id="RU363032"/>
    </source>
</evidence>
<feature type="transmembrane region" description="Helical" evidence="9">
    <location>
        <begin position="263"/>
        <end position="286"/>
    </location>
</feature>
<evidence type="ECO:0000256" key="5">
    <source>
        <dbReference type="ARBA" id="ARBA00022856"/>
    </source>
</evidence>
<dbReference type="GO" id="GO:0005886">
    <property type="term" value="C:plasma membrane"/>
    <property type="evidence" value="ECO:0007669"/>
    <property type="project" value="UniProtKB-SubCell"/>
</dbReference>
<dbReference type="GO" id="GO:0015833">
    <property type="term" value="P:peptide transport"/>
    <property type="evidence" value="ECO:0007669"/>
    <property type="project" value="UniProtKB-KW"/>
</dbReference>
<evidence type="ECO:0000256" key="4">
    <source>
        <dbReference type="ARBA" id="ARBA00022692"/>
    </source>
</evidence>
<dbReference type="InterPro" id="IPR000515">
    <property type="entry name" value="MetI-like"/>
</dbReference>
<keyword evidence="3" id="KW-1003">Cell membrane</keyword>
<evidence type="ECO:0000259" key="10">
    <source>
        <dbReference type="PROSITE" id="PS50928"/>
    </source>
</evidence>
<dbReference type="PANTHER" id="PTHR43386">
    <property type="entry name" value="OLIGOPEPTIDE TRANSPORT SYSTEM PERMEASE PROTEIN APPC"/>
    <property type="match status" value="1"/>
</dbReference>
<keyword evidence="2 9" id="KW-0813">Transport</keyword>
<feature type="domain" description="ABC transmembrane type-1" evidence="10">
    <location>
        <begin position="97"/>
        <end position="286"/>
    </location>
</feature>
<feature type="transmembrane region" description="Helical" evidence="9">
    <location>
        <begin position="218"/>
        <end position="243"/>
    </location>
</feature>
<evidence type="ECO:0000256" key="1">
    <source>
        <dbReference type="ARBA" id="ARBA00004651"/>
    </source>
</evidence>
<dbReference type="SUPFAM" id="SSF161098">
    <property type="entry name" value="MetI-like"/>
    <property type="match status" value="1"/>
</dbReference>
<dbReference type="Proteomes" id="UP000254343">
    <property type="component" value="Unassembled WGS sequence"/>
</dbReference>
<keyword evidence="6" id="KW-0653">Protein transport</keyword>
<dbReference type="PROSITE" id="PS50928">
    <property type="entry name" value="ABC_TM1"/>
    <property type="match status" value="1"/>
</dbReference>
<dbReference type="OrthoDB" id="9792862at2"/>
<evidence type="ECO:0000256" key="2">
    <source>
        <dbReference type="ARBA" id="ARBA00022448"/>
    </source>
</evidence>
<comment type="subcellular location">
    <subcellularLocation>
        <location evidence="1 9">Cell membrane</location>
        <topology evidence="1 9">Multi-pass membrane protein</topology>
    </subcellularLocation>
</comment>
<evidence type="ECO:0000256" key="6">
    <source>
        <dbReference type="ARBA" id="ARBA00022927"/>
    </source>
</evidence>
<dbReference type="InterPro" id="IPR035906">
    <property type="entry name" value="MetI-like_sf"/>
</dbReference>
<dbReference type="GO" id="GO:0015031">
    <property type="term" value="P:protein transport"/>
    <property type="evidence" value="ECO:0007669"/>
    <property type="project" value="UniProtKB-KW"/>
</dbReference>
<dbReference type="EMBL" id="UIGB01000001">
    <property type="protein sequence ID" value="SUU83747.1"/>
    <property type="molecule type" value="Genomic_DNA"/>
</dbReference>
<dbReference type="Gene3D" id="1.10.3720.10">
    <property type="entry name" value="MetI-like"/>
    <property type="match status" value="1"/>
</dbReference>
<evidence type="ECO:0000313" key="11">
    <source>
        <dbReference type="EMBL" id="SUU83747.1"/>
    </source>
</evidence>
<dbReference type="Pfam" id="PF12911">
    <property type="entry name" value="OppC_N"/>
    <property type="match status" value="1"/>
</dbReference>
<evidence type="ECO:0000256" key="3">
    <source>
        <dbReference type="ARBA" id="ARBA00022475"/>
    </source>
</evidence>
<dbReference type="GO" id="GO:0055085">
    <property type="term" value="P:transmembrane transport"/>
    <property type="evidence" value="ECO:0007669"/>
    <property type="project" value="InterPro"/>
</dbReference>
<dbReference type="InterPro" id="IPR050366">
    <property type="entry name" value="BP-dependent_transpt_permease"/>
</dbReference>
<evidence type="ECO:0000313" key="12">
    <source>
        <dbReference type="Proteomes" id="UP000254343"/>
    </source>
</evidence>
<gene>
    <name evidence="11" type="primary">ddpC</name>
    <name evidence="11" type="ORF">NCTC12722_00926</name>
</gene>
<keyword evidence="8 9" id="KW-0472">Membrane</keyword>